<keyword evidence="2 3" id="KW-0040">ANK repeat</keyword>
<keyword evidence="5" id="KW-1185">Reference proteome</keyword>
<dbReference type="Gene3D" id="1.25.40.20">
    <property type="entry name" value="Ankyrin repeat-containing domain"/>
    <property type="match status" value="1"/>
</dbReference>
<dbReference type="InterPro" id="IPR002110">
    <property type="entry name" value="Ankyrin_rpt"/>
</dbReference>
<dbReference type="PANTHER" id="PTHR24134:SF9">
    <property type="entry name" value="ANKYRIN REPEAT AND SOCS BOX PROTEIN 8"/>
    <property type="match status" value="1"/>
</dbReference>
<gene>
    <name evidence="4" type="ORF">AWRI4619_LOCUS8894</name>
</gene>
<dbReference type="PROSITE" id="PS50088">
    <property type="entry name" value="ANK_REPEAT"/>
    <property type="match status" value="1"/>
</dbReference>
<accession>A0A9N8K236</accession>
<evidence type="ECO:0000256" key="1">
    <source>
        <dbReference type="ARBA" id="ARBA00022737"/>
    </source>
</evidence>
<dbReference type="InterPro" id="IPR036770">
    <property type="entry name" value="Ankyrin_rpt-contain_sf"/>
</dbReference>
<evidence type="ECO:0000313" key="4">
    <source>
        <dbReference type="EMBL" id="CAD0095670.1"/>
    </source>
</evidence>
<name>A0A9N8K236_9PEZI</name>
<evidence type="ECO:0008006" key="6">
    <source>
        <dbReference type="Google" id="ProtNLM"/>
    </source>
</evidence>
<dbReference type="SMART" id="SM00248">
    <property type="entry name" value="ANK"/>
    <property type="match status" value="2"/>
</dbReference>
<dbReference type="Proteomes" id="UP000716446">
    <property type="component" value="Unassembled WGS sequence"/>
</dbReference>
<dbReference type="AlphaFoldDB" id="A0A9N8K236"/>
<evidence type="ECO:0000256" key="3">
    <source>
        <dbReference type="PROSITE-ProRule" id="PRU00023"/>
    </source>
</evidence>
<protein>
    <recommendedName>
        <fullName evidence="6">Ankyrin</fullName>
    </recommendedName>
</protein>
<dbReference type="SUPFAM" id="SSF48403">
    <property type="entry name" value="Ankyrin repeat"/>
    <property type="match status" value="1"/>
</dbReference>
<feature type="repeat" description="ANK" evidence="3">
    <location>
        <begin position="47"/>
        <end position="79"/>
    </location>
</feature>
<evidence type="ECO:0000256" key="2">
    <source>
        <dbReference type="ARBA" id="ARBA00023043"/>
    </source>
</evidence>
<dbReference type="PROSITE" id="PS50297">
    <property type="entry name" value="ANK_REP_REGION"/>
    <property type="match status" value="1"/>
</dbReference>
<evidence type="ECO:0000313" key="5">
    <source>
        <dbReference type="Proteomes" id="UP000716446"/>
    </source>
</evidence>
<dbReference type="Pfam" id="PF00023">
    <property type="entry name" value="Ank"/>
    <property type="match status" value="1"/>
</dbReference>
<sequence>MLEPSPDDGKTALHWLMRSIPGSLDLQKRILKLFFTTSGELSPRDYDGWTPLHITVFENSVELAELLIQNGANPHAQDHSGKTPLQLANDLDRTEIVAAIEIALVKHTGDRPQIVIDPMNHESQSHESMSPISLQSPDIHVQVSSTNGELLRDEIVDWLDGYAYLEAPNVSSTLLNTGEHQRLLGCTNYTSWCTGSSPRRIVCCGLHHTRLVSCDSVNVKRCGGD</sequence>
<organism evidence="4 5">
    <name type="scientific">Aureobasidium vineae</name>
    <dbReference type="NCBI Taxonomy" id="2773715"/>
    <lineage>
        <taxon>Eukaryota</taxon>
        <taxon>Fungi</taxon>
        <taxon>Dikarya</taxon>
        <taxon>Ascomycota</taxon>
        <taxon>Pezizomycotina</taxon>
        <taxon>Dothideomycetes</taxon>
        <taxon>Dothideomycetidae</taxon>
        <taxon>Dothideales</taxon>
        <taxon>Saccotheciaceae</taxon>
        <taxon>Aureobasidium</taxon>
    </lineage>
</organism>
<comment type="caution">
    <text evidence="4">The sequence shown here is derived from an EMBL/GenBank/DDBJ whole genome shotgun (WGS) entry which is preliminary data.</text>
</comment>
<proteinExistence type="predicted"/>
<keyword evidence="1" id="KW-0677">Repeat</keyword>
<reference evidence="4" key="1">
    <citation type="submission" date="2020-06" db="EMBL/GenBank/DDBJ databases">
        <authorList>
            <person name="Onetto C."/>
        </authorList>
    </citation>
    <scope>NUCLEOTIDE SEQUENCE</scope>
</reference>
<dbReference type="PANTHER" id="PTHR24134">
    <property type="entry name" value="ANKYRIN REPEAT-CONTAINING PROTEIN DDB_G0279043"/>
    <property type="match status" value="1"/>
</dbReference>
<dbReference type="EMBL" id="CAIJEN010000016">
    <property type="protein sequence ID" value="CAD0095670.1"/>
    <property type="molecule type" value="Genomic_DNA"/>
</dbReference>